<sequence>MLKGKHILLGITGSIAAYKAAYLIRLLVKEGAEVKVIMTEMAKQFITPLTIATLSKNPILVDFYNPENGDWNSHVSLGLWSDLYLIAPASANTMAKMATGTADNLLLTTYLSARCPVAIAPAMDLDMFMHPATRNNLRILETNGVSIIEPASGELASGLEGKGRMEEPEVIVKHIRRILHSQSAMKGKRVLITAGPTREAIDPVRFISNHSSGKMGISLAEEFAYRGAIVTVICGPVSKKIDNPFIRVINVESAQEMYEQTSKEYENGTDVAIFSAAVADFTPDTISNRKIKRNGDNLVLSLKPGVDIAQELGKRKHKDTIHIGFALETDNEEANAQEKIKKKNFDAIVLNSLRDKGAGFSHDTNKVTFITSEGKKHPFGLKPKSEVASDIADLTETNFF</sequence>
<dbReference type="SUPFAM" id="SSF52507">
    <property type="entry name" value="Homo-oligomeric flavin-containing Cys decarboxylases, HFCD"/>
    <property type="match status" value="1"/>
</dbReference>
<evidence type="ECO:0000259" key="3">
    <source>
        <dbReference type="Pfam" id="PF02441"/>
    </source>
</evidence>
<evidence type="ECO:0000259" key="4">
    <source>
        <dbReference type="Pfam" id="PF04127"/>
    </source>
</evidence>
<comment type="caution">
    <text evidence="5">The sequence shown here is derived from an EMBL/GenBank/DDBJ whole genome shotgun (WGS) entry which is preliminary data.</text>
</comment>
<dbReference type="Pfam" id="PF02441">
    <property type="entry name" value="Flavoprotein"/>
    <property type="match status" value="1"/>
</dbReference>
<dbReference type="NCBIfam" id="TIGR00521">
    <property type="entry name" value="coaBC_dfp"/>
    <property type="match status" value="1"/>
</dbReference>
<dbReference type="PANTHER" id="PTHR14359">
    <property type="entry name" value="HOMO-OLIGOMERIC FLAVIN CONTAINING CYS DECARBOXYLASE FAMILY"/>
    <property type="match status" value="1"/>
</dbReference>
<dbReference type="InterPro" id="IPR007085">
    <property type="entry name" value="DNA/pantothenate-metab_flavo_C"/>
</dbReference>
<dbReference type="HAMAP" id="MF_02225">
    <property type="entry name" value="CoaBC"/>
    <property type="match status" value="1"/>
</dbReference>
<reference evidence="5" key="1">
    <citation type="submission" date="2019-08" db="EMBL/GenBank/DDBJ databases">
        <authorList>
            <person name="Kucharzyk K."/>
            <person name="Murdoch R.W."/>
            <person name="Higgins S."/>
            <person name="Loffler F."/>
        </authorList>
    </citation>
    <scope>NUCLEOTIDE SEQUENCE</scope>
</reference>
<keyword evidence="1" id="KW-0210">Decarboxylase</keyword>
<dbReference type="GO" id="GO:0071513">
    <property type="term" value="C:phosphopantothenoylcysteine decarboxylase complex"/>
    <property type="evidence" value="ECO:0007669"/>
    <property type="project" value="TreeGrafter"/>
</dbReference>
<dbReference type="InterPro" id="IPR035929">
    <property type="entry name" value="CoaB-like_sf"/>
</dbReference>
<dbReference type="Pfam" id="PF04127">
    <property type="entry name" value="DFP"/>
    <property type="match status" value="1"/>
</dbReference>
<dbReference type="AlphaFoldDB" id="A0A644ZD13"/>
<keyword evidence="2" id="KW-0456">Lyase</keyword>
<dbReference type="Gene3D" id="3.40.50.1950">
    <property type="entry name" value="Flavin prenyltransferase-like"/>
    <property type="match status" value="1"/>
</dbReference>
<dbReference type="GO" id="GO:0015941">
    <property type="term" value="P:pantothenate catabolic process"/>
    <property type="evidence" value="ECO:0007669"/>
    <property type="project" value="InterPro"/>
</dbReference>
<feature type="domain" description="Flavoprotein" evidence="3">
    <location>
        <begin position="5"/>
        <end position="177"/>
    </location>
</feature>
<dbReference type="GO" id="GO:0004633">
    <property type="term" value="F:phosphopantothenoylcysteine decarboxylase activity"/>
    <property type="evidence" value="ECO:0007669"/>
    <property type="project" value="InterPro"/>
</dbReference>
<dbReference type="InterPro" id="IPR005252">
    <property type="entry name" value="CoaBC"/>
</dbReference>
<dbReference type="InterPro" id="IPR003382">
    <property type="entry name" value="Flavoprotein"/>
</dbReference>
<protein>
    <submittedName>
        <fullName evidence="5">Coenzyme A biosynthesis bifunctional protein CoaBC</fullName>
    </submittedName>
</protein>
<dbReference type="InterPro" id="IPR036551">
    <property type="entry name" value="Flavin_trans-like"/>
</dbReference>
<dbReference type="GO" id="GO:0004632">
    <property type="term" value="F:phosphopantothenate--cysteine ligase activity"/>
    <property type="evidence" value="ECO:0007669"/>
    <property type="project" value="InterPro"/>
</dbReference>
<dbReference type="GO" id="GO:0010181">
    <property type="term" value="F:FMN binding"/>
    <property type="evidence" value="ECO:0007669"/>
    <property type="project" value="InterPro"/>
</dbReference>
<evidence type="ECO:0000256" key="2">
    <source>
        <dbReference type="ARBA" id="ARBA00023239"/>
    </source>
</evidence>
<evidence type="ECO:0000256" key="1">
    <source>
        <dbReference type="ARBA" id="ARBA00022793"/>
    </source>
</evidence>
<organism evidence="5">
    <name type="scientific">bioreactor metagenome</name>
    <dbReference type="NCBI Taxonomy" id="1076179"/>
    <lineage>
        <taxon>unclassified sequences</taxon>
        <taxon>metagenomes</taxon>
        <taxon>ecological metagenomes</taxon>
    </lineage>
</organism>
<gene>
    <name evidence="5" type="primary">coaBC_20</name>
    <name evidence="5" type="ORF">SDC9_85206</name>
</gene>
<dbReference type="Gene3D" id="3.40.50.10300">
    <property type="entry name" value="CoaB-like"/>
    <property type="match status" value="1"/>
</dbReference>
<proteinExistence type="inferred from homology"/>
<feature type="domain" description="DNA/pantothenate metabolism flavoprotein C-terminal" evidence="4">
    <location>
        <begin position="185"/>
        <end position="394"/>
    </location>
</feature>
<evidence type="ECO:0000313" key="5">
    <source>
        <dbReference type="EMBL" id="MPM38577.1"/>
    </source>
</evidence>
<accession>A0A644ZD13</accession>
<dbReference type="GO" id="GO:0015937">
    <property type="term" value="P:coenzyme A biosynthetic process"/>
    <property type="evidence" value="ECO:0007669"/>
    <property type="project" value="InterPro"/>
</dbReference>
<dbReference type="SUPFAM" id="SSF102645">
    <property type="entry name" value="CoaB-like"/>
    <property type="match status" value="1"/>
</dbReference>
<dbReference type="PANTHER" id="PTHR14359:SF6">
    <property type="entry name" value="PHOSPHOPANTOTHENOYLCYSTEINE DECARBOXYLASE"/>
    <property type="match status" value="1"/>
</dbReference>
<dbReference type="EMBL" id="VSSQ01008331">
    <property type="protein sequence ID" value="MPM38577.1"/>
    <property type="molecule type" value="Genomic_DNA"/>
</dbReference>
<name>A0A644ZD13_9ZZZZ</name>